<evidence type="ECO:0000259" key="9">
    <source>
        <dbReference type="Pfam" id="PF00924"/>
    </source>
</evidence>
<organism evidence="11 12">
    <name type="scientific">Aliivibrio finisterrensis</name>
    <dbReference type="NCBI Taxonomy" id="511998"/>
    <lineage>
        <taxon>Bacteria</taxon>
        <taxon>Pseudomonadati</taxon>
        <taxon>Pseudomonadota</taxon>
        <taxon>Gammaproteobacteria</taxon>
        <taxon>Vibrionales</taxon>
        <taxon>Vibrionaceae</taxon>
        <taxon>Aliivibrio</taxon>
    </lineage>
</organism>
<evidence type="ECO:0000256" key="5">
    <source>
        <dbReference type="ARBA" id="ARBA00022989"/>
    </source>
</evidence>
<dbReference type="InterPro" id="IPR006685">
    <property type="entry name" value="MscS_channel_2nd"/>
</dbReference>
<feature type="transmembrane region" description="Helical" evidence="7">
    <location>
        <begin position="78"/>
        <end position="99"/>
    </location>
</feature>
<keyword evidence="8" id="KW-0732">Signal</keyword>
<feature type="transmembrane region" description="Helical" evidence="7">
    <location>
        <begin position="35"/>
        <end position="57"/>
    </location>
</feature>
<comment type="function">
    <text evidence="7">Mechanosensitive channel that participates in the regulation of osmotic pressure changes within the cell, opening in response to stretch forces in the membrane lipid bilayer, without the need for other proteins. Contributes to normal resistance to hypoosmotic shock. Forms an ion channel of 1.0 nanosiemens conductance with a slight preference for anions.</text>
</comment>
<keyword evidence="4 7" id="KW-0812">Transmembrane</keyword>
<dbReference type="SUPFAM" id="SSF82689">
    <property type="entry name" value="Mechanosensitive channel protein MscS (YggB), C-terminal domain"/>
    <property type="match status" value="1"/>
</dbReference>
<dbReference type="PANTHER" id="PTHR30221:SF1">
    <property type="entry name" value="SMALL-CONDUCTANCE MECHANOSENSITIVE CHANNEL"/>
    <property type="match status" value="1"/>
</dbReference>
<dbReference type="PANTHER" id="PTHR30221">
    <property type="entry name" value="SMALL-CONDUCTANCE MECHANOSENSITIVE CHANNEL"/>
    <property type="match status" value="1"/>
</dbReference>
<evidence type="ECO:0000256" key="7">
    <source>
        <dbReference type="RuleBase" id="RU369025"/>
    </source>
</evidence>
<feature type="signal peptide" evidence="8">
    <location>
        <begin position="1"/>
        <end position="19"/>
    </location>
</feature>
<dbReference type="Pfam" id="PF00924">
    <property type="entry name" value="MS_channel_2nd"/>
    <property type="match status" value="1"/>
</dbReference>
<dbReference type="Gene3D" id="2.30.30.60">
    <property type="match status" value="1"/>
</dbReference>
<dbReference type="AlphaFoldDB" id="A0A6N6RS98"/>
<gene>
    <name evidence="11" type="ORF">F8B77_10615</name>
</gene>
<feature type="chain" id="PRO_5026661685" description="Small-conductance mechanosensitive channel" evidence="8">
    <location>
        <begin position="20"/>
        <end position="291"/>
    </location>
</feature>
<dbReference type="RefSeq" id="WP_151655320.1">
    <property type="nucleotide sequence ID" value="NZ_WBVP01000010.1"/>
</dbReference>
<feature type="transmembrane region" description="Helical" evidence="7">
    <location>
        <begin position="105"/>
        <end position="121"/>
    </location>
</feature>
<dbReference type="Gene3D" id="1.10.287.1260">
    <property type="match status" value="1"/>
</dbReference>
<name>A0A6N6RS98_9GAMM</name>
<feature type="domain" description="Mechanosensitive ion channel MscS C-terminal" evidence="10">
    <location>
        <begin position="197"/>
        <end position="279"/>
    </location>
</feature>
<dbReference type="InterPro" id="IPR045275">
    <property type="entry name" value="MscS_archaea/bacteria_type"/>
</dbReference>
<comment type="subunit">
    <text evidence="7">Homoheptamer.</text>
</comment>
<feature type="domain" description="Mechanosensitive ion channel MscS" evidence="9">
    <location>
        <begin position="123"/>
        <end position="185"/>
    </location>
</feature>
<dbReference type="InterPro" id="IPR049278">
    <property type="entry name" value="MS_channel_C"/>
</dbReference>
<dbReference type="GO" id="GO:0008381">
    <property type="term" value="F:mechanosensitive monoatomic ion channel activity"/>
    <property type="evidence" value="ECO:0007669"/>
    <property type="project" value="InterPro"/>
</dbReference>
<reference evidence="11 12" key="1">
    <citation type="submission" date="2019-09" db="EMBL/GenBank/DDBJ databases">
        <title>Genome of Aliivibrio finisterrensis LMG 23869 (type strain).</title>
        <authorList>
            <person name="Bowman J.P."/>
        </authorList>
    </citation>
    <scope>NUCLEOTIDE SEQUENCE [LARGE SCALE GENOMIC DNA]</scope>
    <source>
        <strain evidence="11 12">LMG 23869</strain>
    </source>
</reference>
<dbReference type="EMBL" id="WBVP01000010">
    <property type="protein sequence ID" value="KAB2824473.1"/>
    <property type="molecule type" value="Genomic_DNA"/>
</dbReference>
<comment type="subcellular location">
    <subcellularLocation>
        <location evidence="7">Cell inner membrane</location>
        <topology evidence="7">Multi-pass membrane protein</topology>
    </subcellularLocation>
    <subcellularLocation>
        <location evidence="1">Cell membrane</location>
        <topology evidence="1">Multi-pass membrane protein</topology>
    </subcellularLocation>
</comment>
<dbReference type="Proteomes" id="UP000434870">
    <property type="component" value="Unassembled WGS sequence"/>
</dbReference>
<keyword evidence="6 7" id="KW-0472">Membrane</keyword>
<evidence type="ECO:0000259" key="10">
    <source>
        <dbReference type="Pfam" id="PF21082"/>
    </source>
</evidence>
<evidence type="ECO:0000313" key="12">
    <source>
        <dbReference type="Proteomes" id="UP000434870"/>
    </source>
</evidence>
<keyword evidence="7" id="KW-0997">Cell inner membrane</keyword>
<comment type="similarity">
    <text evidence="2 7">Belongs to the MscS (TC 1.A.23) family.</text>
</comment>
<dbReference type="InterPro" id="IPR011066">
    <property type="entry name" value="MscS_channel_C_sf"/>
</dbReference>
<evidence type="ECO:0000256" key="4">
    <source>
        <dbReference type="ARBA" id="ARBA00022692"/>
    </source>
</evidence>
<dbReference type="InterPro" id="IPR010920">
    <property type="entry name" value="LSM_dom_sf"/>
</dbReference>
<sequence>MIRLFILCFSLFSGSFAFAEDPQSIDNLQQFTSLIRWSGVVFSFFIIVGAWLFLRFIQSIVDGVSSQFAQRRMLMQKLQSFFQFFIYMSTAVAVFMLSFRVDERVLALIGGTIAVSVGFALKDLTASFIAGLTVMIDRPFQVGDRVTFEGHYGDIIAIGLRSVRMQTLNDDIITIPNNKFLNDVVVSGNYGGLDMQVVIPFYIGMDQDINKARDIIQEAASSSRYIHLPKPVVVLVKQTITDNYLAIQLTCKAYVVDIKFEKLFETDITLRVMQEFRKDAITPPTIAIQSK</sequence>
<dbReference type="Pfam" id="PF21082">
    <property type="entry name" value="MS_channel_3rd"/>
    <property type="match status" value="1"/>
</dbReference>
<evidence type="ECO:0000256" key="8">
    <source>
        <dbReference type="SAM" id="SignalP"/>
    </source>
</evidence>
<dbReference type="GO" id="GO:0005886">
    <property type="term" value="C:plasma membrane"/>
    <property type="evidence" value="ECO:0007669"/>
    <property type="project" value="UniProtKB-SubCell"/>
</dbReference>
<evidence type="ECO:0000256" key="6">
    <source>
        <dbReference type="ARBA" id="ARBA00023136"/>
    </source>
</evidence>
<dbReference type="Gene3D" id="3.30.70.100">
    <property type="match status" value="1"/>
</dbReference>
<proteinExistence type="inferred from homology"/>
<comment type="caution">
    <text evidence="11">The sequence shown here is derived from an EMBL/GenBank/DDBJ whole genome shotgun (WGS) entry which is preliminary data.</text>
</comment>
<comment type="caution">
    <text evidence="7">Lacks conserved residue(s) required for the propagation of feature annotation.</text>
</comment>
<evidence type="ECO:0000313" key="11">
    <source>
        <dbReference type="EMBL" id="KAB2824473.1"/>
    </source>
</evidence>
<keyword evidence="3" id="KW-1003">Cell membrane</keyword>
<keyword evidence="5 7" id="KW-1133">Transmembrane helix</keyword>
<keyword evidence="7" id="KW-0406">Ion transport</keyword>
<evidence type="ECO:0000256" key="2">
    <source>
        <dbReference type="ARBA" id="ARBA00008017"/>
    </source>
</evidence>
<evidence type="ECO:0000256" key="3">
    <source>
        <dbReference type="ARBA" id="ARBA00022475"/>
    </source>
</evidence>
<dbReference type="SUPFAM" id="SSF50182">
    <property type="entry name" value="Sm-like ribonucleoproteins"/>
    <property type="match status" value="1"/>
</dbReference>
<dbReference type="InterPro" id="IPR023408">
    <property type="entry name" value="MscS_beta-dom_sf"/>
</dbReference>
<keyword evidence="7" id="KW-0813">Transport</keyword>
<protein>
    <recommendedName>
        <fullName evidence="7">Small-conductance mechanosensitive channel</fullName>
    </recommendedName>
</protein>
<accession>A0A6N6RS98</accession>
<keyword evidence="7" id="KW-0407">Ion channel</keyword>
<evidence type="ECO:0000256" key="1">
    <source>
        <dbReference type="ARBA" id="ARBA00004651"/>
    </source>
</evidence>